<dbReference type="Proteomes" id="UP000192639">
    <property type="component" value="Unassembled WGS sequence"/>
</dbReference>
<evidence type="ECO:0000313" key="2">
    <source>
        <dbReference type="Proteomes" id="UP000192639"/>
    </source>
</evidence>
<protein>
    <submittedName>
        <fullName evidence="1">Uncharacterized protein</fullName>
    </submittedName>
</protein>
<dbReference type="AlphaFoldDB" id="A0A1Y1S468"/>
<evidence type="ECO:0000313" key="1">
    <source>
        <dbReference type="EMBL" id="ORD93158.1"/>
    </source>
</evidence>
<gene>
    <name evidence="1" type="ORF">ECANGB1_890</name>
</gene>
<proteinExistence type="predicted"/>
<comment type="caution">
    <text evidence="1">The sequence shown here is derived from an EMBL/GenBank/DDBJ whole genome shotgun (WGS) entry which is preliminary data.</text>
</comment>
<name>A0A1Y1S468_9MICR</name>
<reference evidence="1 2" key="1">
    <citation type="journal article" date="2017" name="Environ. Microbiol.">
        <title>Decay of the glycolytic pathway and adaptation to intranuclear parasitism within Enterocytozoonidae microsporidia.</title>
        <authorList>
            <person name="Wiredu Boakye D."/>
            <person name="Jaroenlak P."/>
            <person name="Prachumwat A."/>
            <person name="Williams T.A."/>
            <person name="Bateman K.S."/>
            <person name="Itsathitphaisarn O."/>
            <person name="Sritunyalucksana K."/>
            <person name="Paszkiewicz K.H."/>
            <person name="Moore K.A."/>
            <person name="Stentiford G.D."/>
            <person name="Williams B.A."/>
        </authorList>
    </citation>
    <scope>NUCLEOTIDE SEQUENCE [LARGE SCALE GENOMIC DNA]</scope>
    <source>
        <strain evidence="1 2">GB1</strain>
    </source>
</reference>
<sequence length="149" mass="17087">MLLLDGSAIKICVDELISELNLIIRIRDESHSTRICTVGEKRLLEIGLNDLDEPIEIKIDGWAGHRFKIGLMDVVAENRMDLGLFRQKYSEMDEYAIIGRMDLDDSFYVDEDEFSIRILGDELLGRVFGNKMIIKGRKRVVEAVRSRVA</sequence>
<accession>A0A1Y1S468</accession>
<dbReference type="VEuPathDB" id="MicrosporidiaDB:ECANGB1_890"/>
<organism evidence="1 2">
    <name type="scientific">Enterospora canceri</name>
    <dbReference type="NCBI Taxonomy" id="1081671"/>
    <lineage>
        <taxon>Eukaryota</taxon>
        <taxon>Fungi</taxon>
        <taxon>Fungi incertae sedis</taxon>
        <taxon>Microsporidia</taxon>
        <taxon>Enterocytozoonidae</taxon>
        <taxon>Enterospora</taxon>
    </lineage>
</organism>
<keyword evidence="2" id="KW-1185">Reference proteome</keyword>
<dbReference type="EMBL" id="LWDP01000171">
    <property type="protein sequence ID" value="ORD93158.1"/>
    <property type="molecule type" value="Genomic_DNA"/>
</dbReference>